<dbReference type="Pfam" id="PF01368">
    <property type="entry name" value="DHH"/>
    <property type="match status" value="1"/>
</dbReference>
<dbReference type="InterPro" id="IPR003156">
    <property type="entry name" value="DHHA1_dom"/>
</dbReference>
<dbReference type="Gene3D" id="3.90.1640.10">
    <property type="entry name" value="inorganic pyrophosphatase (n-terminal core)"/>
    <property type="match status" value="1"/>
</dbReference>
<dbReference type="InterPro" id="IPR051319">
    <property type="entry name" value="Oligoribo/pAp-PDE_c-di-AMP_PDE"/>
</dbReference>
<dbReference type="GO" id="GO:0003676">
    <property type="term" value="F:nucleic acid binding"/>
    <property type="evidence" value="ECO:0007669"/>
    <property type="project" value="InterPro"/>
</dbReference>
<gene>
    <name evidence="3" type="primary">gdpP_16</name>
    <name evidence="3" type="ORF">SDC9_137420</name>
</gene>
<dbReference type="FunFam" id="3.90.1640.10:FF:000002">
    <property type="entry name" value="Cyclic-di-AMP phosphodiesterase"/>
    <property type="match status" value="1"/>
</dbReference>
<reference evidence="3" key="1">
    <citation type="submission" date="2019-08" db="EMBL/GenBank/DDBJ databases">
        <authorList>
            <person name="Kucharzyk K."/>
            <person name="Murdoch R.W."/>
            <person name="Higgins S."/>
            <person name="Loffler F."/>
        </authorList>
    </citation>
    <scope>NUCLEOTIDE SEQUENCE</scope>
</reference>
<dbReference type="EC" id="3.1.4.-" evidence="3"/>
<dbReference type="EMBL" id="VSSQ01037575">
    <property type="protein sequence ID" value="MPM90299.1"/>
    <property type="molecule type" value="Genomic_DNA"/>
</dbReference>
<evidence type="ECO:0000313" key="3">
    <source>
        <dbReference type="EMBL" id="MPM90299.1"/>
    </source>
</evidence>
<dbReference type="SUPFAM" id="SSF64182">
    <property type="entry name" value="DHH phosphoesterases"/>
    <property type="match status" value="1"/>
</dbReference>
<dbReference type="Pfam" id="PF24898">
    <property type="entry name" value="GGDEF_GdpP"/>
    <property type="match status" value="1"/>
</dbReference>
<evidence type="ECO:0000259" key="2">
    <source>
        <dbReference type="Pfam" id="PF02272"/>
    </source>
</evidence>
<organism evidence="3">
    <name type="scientific">bioreactor metagenome</name>
    <dbReference type="NCBI Taxonomy" id="1076179"/>
    <lineage>
        <taxon>unclassified sequences</taxon>
        <taxon>metagenomes</taxon>
        <taxon>ecological metagenomes</taxon>
    </lineage>
</organism>
<dbReference type="Pfam" id="PF02272">
    <property type="entry name" value="DHHA1"/>
    <property type="match status" value="1"/>
</dbReference>
<sequence>MTLSVGIGIGEVSLEAAMKSAKSAIDLALGRGGDQALIKNGEKYIFYGGKSGEVSHNARIRARVKADALSELIAESERIFVMGHKIADSDCFGSSIGIYRISNALGKECRIILDYIPQSIIKTISKFTDSNDYENLIIDSQQAWQEITDNTLLVILDTHINSRVESVDVLNKATKVVVFDHHRKSTDFIDKAVMVYHEPYASSTSELITEMIQYIGEKVKLKALEADALLAGITVDTQNFSMKTGTITFEAAAFLKRCGADGIRVRKLLQEDLSVFRAKAMAAANAEIISDGMYLSVCPSDYGNTAVTAAQTADELLDVEGVKASFVLCDDKDTIFVSARSLGEVNVQIILEKIGGGGHQTISGAQFKDATVDEVKEIVKNAVEQYIEEAN</sequence>
<dbReference type="Gene3D" id="3.10.310.30">
    <property type="match status" value="1"/>
</dbReference>
<dbReference type="AlphaFoldDB" id="A0A645DLX5"/>
<accession>A0A645DLX5</accession>
<name>A0A645DLX5_9ZZZZ</name>
<proteinExistence type="predicted"/>
<feature type="domain" description="DDH" evidence="1">
    <location>
        <begin position="78"/>
        <end position="233"/>
    </location>
</feature>
<dbReference type="GO" id="GO:0016787">
    <property type="term" value="F:hydrolase activity"/>
    <property type="evidence" value="ECO:0007669"/>
    <property type="project" value="UniProtKB-KW"/>
</dbReference>
<dbReference type="PANTHER" id="PTHR47618">
    <property type="entry name" value="BIFUNCTIONAL OLIGORIBONUCLEASE AND PAP PHOSPHATASE NRNA"/>
    <property type="match status" value="1"/>
</dbReference>
<dbReference type="PANTHER" id="PTHR47618:SF2">
    <property type="entry name" value="CYCLIC-DI-AMP PHOSPHODIESTERASE GDPP"/>
    <property type="match status" value="1"/>
</dbReference>
<evidence type="ECO:0000259" key="1">
    <source>
        <dbReference type="Pfam" id="PF01368"/>
    </source>
</evidence>
<feature type="domain" description="DHHA1" evidence="2">
    <location>
        <begin position="301"/>
        <end position="388"/>
    </location>
</feature>
<keyword evidence="3" id="KW-0378">Hydrolase</keyword>
<comment type="caution">
    <text evidence="3">The sequence shown here is derived from an EMBL/GenBank/DDBJ whole genome shotgun (WGS) entry which is preliminary data.</text>
</comment>
<dbReference type="InterPro" id="IPR038763">
    <property type="entry name" value="DHH_sf"/>
</dbReference>
<dbReference type="InterPro" id="IPR001667">
    <property type="entry name" value="DDH_dom"/>
</dbReference>
<protein>
    <submittedName>
        <fullName evidence="3">Cyclic-di-AMP phosphodiesterase GdpP</fullName>
        <ecNumber evidence="3">3.1.4.-</ecNumber>
    </submittedName>
</protein>